<evidence type="ECO:0000313" key="4">
    <source>
        <dbReference type="Proteomes" id="UP000594454"/>
    </source>
</evidence>
<reference evidence="3 4" key="1">
    <citation type="submission" date="2020-11" db="EMBL/GenBank/DDBJ databases">
        <authorList>
            <person name="Wallbank WR R."/>
            <person name="Pardo Diaz C."/>
            <person name="Kozak K."/>
            <person name="Martin S."/>
            <person name="Jiggins C."/>
            <person name="Moest M."/>
            <person name="Warren A I."/>
            <person name="Generalovic N T."/>
            <person name="Byers J.R.P. K."/>
            <person name="Montejo-Kovacevich G."/>
            <person name="Yen C E."/>
        </authorList>
    </citation>
    <scope>NUCLEOTIDE SEQUENCE [LARGE SCALE GENOMIC DNA]</scope>
</reference>
<protein>
    <submittedName>
        <fullName evidence="3">Uncharacterized protein</fullName>
    </submittedName>
</protein>
<keyword evidence="2" id="KW-0732">Signal</keyword>
<name>A0A7R8UFW1_HERIL</name>
<organism evidence="3 4">
    <name type="scientific">Hermetia illucens</name>
    <name type="common">Black soldier fly</name>
    <dbReference type="NCBI Taxonomy" id="343691"/>
    <lineage>
        <taxon>Eukaryota</taxon>
        <taxon>Metazoa</taxon>
        <taxon>Ecdysozoa</taxon>
        <taxon>Arthropoda</taxon>
        <taxon>Hexapoda</taxon>
        <taxon>Insecta</taxon>
        <taxon>Pterygota</taxon>
        <taxon>Neoptera</taxon>
        <taxon>Endopterygota</taxon>
        <taxon>Diptera</taxon>
        <taxon>Brachycera</taxon>
        <taxon>Stratiomyomorpha</taxon>
        <taxon>Stratiomyidae</taxon>
        <taxon>Hermetiinae</taxon>
        <taxon>Hermetia</taxon>
    </lineage>
</organism>
<feature type="signal peptide" evidence="2">
    <location>
        <begin position="1"/>
        <end position="18"/>
    </location>
</feature>
<keyword evidence="4" id="KW-1185">Reference proteome</keyword>
<gene>
    <name evidence="3" type="ORF">HERILL_LOCUS3004</name>
</gene>
<evidence type="ECO:0000256" key="2">
    <source>
        <dbReference type="SAM" id="SignalP"/>
    </source>
</evidence>
<feature type="chain" id="PRO_5031175941" evidence="2">
    <location>
        <begin position="19"/>
        <end position="179"/>
    </location>
</feature>
<evidence type="ECO:0000256" key="1">
    <source>
        <dbReference type="SAM" id="MobiDB-lite"/>
    </source>
</evidence>
<evidence type="ECO:0000313" key="3">
    <source>
        <dbReference type="EMBL" id="CAD7079812.1"/>
    </source>
</evidence>
<proteinExistence type="predicted"/>
<dbReference type="EMBL" id="LR899009">
    <property type="protein sequence ID" value="CAD7079812.1"/>
    <property type="molecule type" value="Genomic_DNA"/>
</dbReference>
<feature type="region of interest" description="Disordered" evidence="1">
    <location>
        <begin position="44"/>
        <end position="94"/>
    </location>
</feature>
<dbReference type="InParanoid" id="A0A7R8UFW1"/>
<sequence length="179" mass="19178">MKFLSVFLFAVILAEGYAEIRCYQCQNCSKIPENSIVTCGSGTTVTPSPTGSSPGSTSSSSSTSPASSSPTTPLYHYSPSTTTPSGTPSETSEVTDSFAHPRFARATEAYSCYVVEYKVDNVTYVDRGCTDNKDLCKLAENVTDKCRICSDNECNSTSTLQISVFILLTTLAVAFASFR</sequence>
<dbReference type="AlphaFoldDB" id="A0A7R8UFW1"/>
<dbReference type="Proteomes" id="UP000594454">
    <property type="component" value="Chromosome 1"/>
</dbReference>
<accession>A0A7R8UFW1</accession>